<dbReference type="RefSeq" id="XP_025410896.1">
    <property type="nucleotide sequence ID" value="XM_025555111.1"/>
</dbReference>
<feature type="transmembrane region" description="Helical" evidence="8">
    <location>
        <begin position="818"/>
        <end position="843"/>
    </location>
</feature>
<feature type="transmembrane region" description="Helical" evidence="8">
    <location>
        <begin position="667"/>
        <end position="689"/>
    </location>
</feature>
<evidence type="ECO:0000256" key="1">
    <source>
        <dbReference type="ARBA" id="ARBA00004651"/>
    </source>
</evidence>
<keyword evidence="5 8" id="KW-1133">Transmembrane helix</keyword>
<proteinExistence type="inferred from homology"/>
<evidence type="ECO:0000259" key="10">
    <source>
        <dbReference type="Pfam" id="PF16178"/>
    </source>
</evidence>
<dbReference type="Proteomes" id="UP000694846">
    <property type="component" value="Unplaced"/>
</dbReference>
<feature type="domain" description="Anoctamin dimerisation" evidence="10">
    <location>
        <begin position="61"/>
        <end position="274"/>
    </location>
</feature>
<keyword evidence="4 8" id="KW-0812">Transmembrane</keyword>
<evidence type="ECO:0000313" key="11">
    <source>
        <dbReference type="EMBL" id="MBY79605.1"/>
    </source>
</evidence>
<evidence type="ECO:0000256" key="6">
    <source>
        <dbReference type="ARBA" id="ARBA00023136"/>
    </source>
</evidence>
<dbReference type="InterPro" id="IPR049452">
    <property type="entry name" value="Anoctamin_TM"/>
</dbReference>
<feature type="domain" description="Anoctamin transmembrane" evidence="9">
    <location>
        <begin position="277"/>
        <end position="857"/>
    </location>
</feature>
<dbReference type="OrthoDB" id="296386at2759"/>
<keyword evidence="7" id="KW-0325">Glycoprotein</keyword>
<dbReference type="PANTHER" id="PTHR12308">
    <property type="entry name" value="ANOCTAMIN"/>
    <property type="match status" value="1"/>
</dbReference>
<comment type="similarity">
    <text evidence="2 8">Belongs to the anoctamin family.</text>
</comment>
<dbReference type="Pfam" id="PF16178">
    <property type="entry name" value="Anoct_dimer"/>
    <property type="match status" value="1"/>
</dbReference>
<dbReference type="PANTHER" id="PTHR12308:SF83">
    <property type="entry name" value="ANOCTAMIN"/>
    <property type="match status" value="1"/>
</dbReference>
<evidence type="ECO:0000256" key="5">
    <source>
        <dbReference type="ARBA" id="ARBA00022989"/>
    </source>
</evidence>
<feature type="transmembrane region" description="Helical" evidence="8">
    <location>
        <begin position="285"/>
        <end position="315"/>
    </location>
</feature>
<dbReference type="InterPro" id="IPR032394">
    <property type="entry name" value="Anoct_dimer"/>
</dbReference>
<keyword evidence="6 8" id="KW-0472">Membrane</keyword>
<dbReference type="Pfam" id="PF04547">
    <property type="entry name" value="Anoctamin"/>
    <property type="match status" value="1"/>
</dbReference>
<feature type="transmembrane region" description="Helical" evidence="8">
    <location>
        <begin position="364"/>
        <end position="383"/>
    </location>
</feature>
<name>A0A2S2QPE1_9HEMI</name>
<dbReference type="InterPro" id="IPR007632">
    <property type="entry name" value="Anoctamin"/>
</dbReference>
<gene>
    <name evidence="11" type="primary">Ano1_1</name>
    <name evidence="13" type="synonym">LOC112683907</name>
    <name evidence="11" type="ORF">g.70860</name>
</gene>
<dbReference type="GO" id="GO:0005254">
    <property type="term" value="F:chloride channel activity"/>
    <property type="evidence" value="ECO:0007669"/>
    <property type="project" value="TreeGrafter"/>
</dbReference>
<evidence type="ECO:0000256" key="4">
    <source>
        <dbReference type="ARBA" id="ARBA00022692"/>
    </source>
</evidence>
<dbReference type="GO" id="GO:0046983">
    <property type="term" value="F:protein dimerization activity"/>
    <property type="evidence" value="ECO:0007669"/>
    <property type="project" value="InterPro"/>
</dbReference>
<evidence type="ECO:0000256" key="2">
    <source>
        <dbReference type="ARBA" id="ARBA00009671"/>
    </source>
</evidence>
<dbReference type="GO" id="GO:0005886">
    <property type="term" value="C:plasma membrane"/>
    <property type="evidence" value="ECO:0007669"/>
    <property type="project" value="UniProtKB-SubCell"/>
</dbReference>
<comment type="subcellular location">
    <subcellularLocation>
        <location evidence="1">Cell membrane</location>
        <topology evidence="1">Multi-pass membrane protein</topology>
    </subcellularLocation>
    <subcellularLocation>
        <location evidence="8">Membrane</location>
        <topology evidence="8">Multi-pass membrane protein</topology>
    </subcellularLocation>
</comment>
<evidence type="ECO:0000256" key="8">
    <source>
        <dbReference type="RuleBase" id="RU280814"/>
    </source>
</evidence>
<dbReference type="EMBL" id="GGMS01010402">
    <property type="protein sequence ID" value="MBY79605.1"/>
    <property type="molecule type" value="Transcribed_RNA"/>
</dbReference>
<feature type="transmembrane region" description="Helical" evidence="8">
    <location>
        <begin position="443"/>
        <end position="469"/>
    </location>
</feature>
<sequence>MMSDSEDETASMETTRMYKDDLELSRMSLYLSSQDLINNSPGAVQHIRPESITFDSTPGDISVDFVLVSSSKAKAPVDIDGWNRRSAFEERIKEQGLLLEEDVVGGLTFIKVHAPVPVLRRYCEILKLRMPMKEYPMTEHIPEKGFDVMEKIKKIIGRIIRLFITIDPGPLTPTKYILTAEYSREKSYLFNEDDPEFFSAEVRTLVIDFILNRVSWGKDQADVNCVGIQCLLDAGVYRAAYPLHDGTHTTENSLRHQLYVEWAMMSKWIRRQPIDQIKEYLGVKYAFYFTWLGFYTHMLIPAAILGLIVFFYGIFTFPNNRFSSDICNATDVIMCPLCDRTCDYWELSNTCFYARLTYLFDNDLTVIFAFLMSIWATLFLELWKRYSATITHRWGLTGFTLEAEHPRPQYLARLYGTNHTKVNLVTGNIEPTVPLWKKIPATLFSISILLLLIMIAIAAVFGVVLYRMSVLASLSLTNQSDWMSTYSNIFIPTTAAIINLVCIQLLNFVYDKVAIYLTEMELLRTQTEFDESLTIKIYLFQFVNYYTSIIYIAFLKGKNVGYPAKYLRIFGLRQEECSPGGCLMELSIQLFIIMVGQQALNTVVEMIIPVGLNWFNSLSENTGRLDNQKSSSEEKDLAAAVKKPWIEDYKLLDWGPRGLFPEYLEMVMQYGFVTLFVTAFPLGPFFALLNNVFEMRLDAKKFLRYFRRPIPHRVPNIGVWYRVLDILGKLAVITNAFIIAFSSNYIPRMVYISLVSEDHTDKGFLNNTLAYFDTNDFEEGIAPHNSSFNVTYCRYKDYRNPPWSPQKYERPTMYYEILVARLTFIVIFQNIVSLVKVAVQWLIPDVPNVLSDRIKRESYLTTQMIIKNEAKKAAEVEHLDGMLHGVNSPQSL</sequence>
<evidence type="ECO:0000259" key="9">
    <source>
        <dbReference type="Pfam" id="PF04547"/>
    </source>
</evidence>
<evidence type="ECO:0000256" key="7">
    <source>
        <dbReference type="ARBA" id="ARBA00023180"/>
    </source>
</evidence>
<protein>
    <recommendedName>
        <fullName evidence="8">Anoctamin</fullName>
    </recommendedName>
</protein>
<evidence type="ECO:0000313" key="12">
    <source>
        <dbReference type="Proteomes" id="UP000694846"/>
    </source>
</evidence>
<dbReference type="AlphaFoldDB" id="A0A2S2QPE1"/>
<accession>A0A2S2QPE1</accession>
<reference evidence="11" key="1">
    <citation type="submission" date="2018-04" db="EMBL/GenBank/DDBJ databases">
        <title>Transcriptome assembly of Sipha flava.</title>
        <authorList>
            <person name="Scully E.D."/>
            <person name="Geib S.M."/>
            <person name="Palmer N.A."/>
            <person name="Koch K."/>
            <person name="Bradshaw J."/>
            <person name="Heng-Moss T."/>
            <person name="Sarath G."/>
        </authorList>
    </citation>
    <scope>NUCLEOTIDE SEQUENCE</scope>
</reference>
<keyword evidence="3" id="KW-1003">Cell membrane</keyword>
<keyword evidence="12" id="KW-1185">Reference proteome</keyword>
<reference evidence="13" key="2">
    <citation type="submission" date="2025-04" db="UniProtKB">
        <authorList>
            <consortium name="RefSeq"/>
        </authorList>
    </citation>
    <scope>IDENTIFICATION</scope>
    <source>
        <tissue evidence="13">Whole body</tissue>
    </source>
</reference>
<comment type="caution">
    <text evidence="8">Lacks conserved residue(s) required for the propagation of feature annotation.</text>
</comment>
<organism evidence="11">
    <name type="scientific">Sipha flava</name>
    <name type="common">yellow sugarcane aphid</name>
    <dbReference type="NCBI Taxonomy" id="143950"/>
    <lineage>
        <taxon>Eukaryota</taxon>
        <taxon>Metazoa</taxon>
        <taxon>Ecdysozoa</taxon>
        <taxon>Arthropoda</taxon>
        <taxon>Hexapoda</taxon>
        <taxon>Insecta</taxon>
        <taxon>Pterygota</taxon>
        <taxon>Neoptera</taxon>
        <taxon>Paraneoptera</taxon>
        <taxon>Hemiptera</taxon>
        <taxon>Sternorrhyncha</taxon>
        <taxon>Aphidomorpha</taxon>
        <taxon>Aphidoidea</taxon>
        <taxon>Aphididae</taxon>
        <taxon>Sipha</taxon>
    </lineage>
</organism>
<feature type="transmembrane region" description="Helical" evidence="8">
    <location>
        <begin position="489"/>
        <end position="510"/>
    </location>
</feature>
<evidence type="ECO:0000256" key="3">
    <source>
        <dbReference type="ARBA" id="ARBA00022475"/>
    </source>
</evidence>
<evidence type="ECO:0000313" key="13">
    <source>
        <dbReference type="RefSeq" id="XP_025410896.1"/>
    </source>
</evidence>